<name>A0A645GD03_9ZZZZ</name>
<evidence type="ECO:0000256" key="5">
    <source>
        <dbReference type="SAM" id="Phobius"/>
    </source>
</evidence>
<evidence type="ECO:0000256" key="3">
    <source>
        <dbReference type="ARBA" id="ARBA00022989"/>
    </source>
</evidence>
<dbReference type="InterPro" id="IPR020846">
    <property type="entry name" value="MFS_dom"/>
</dbReference>
<reference evidence="7" key="1">
    <citation type="submission" date="2019-08" db="EMBL/GenBank/DDBJ databases">
        <authorList>
            <person name="Kucharzyk K."/>
            <person name="Murdoch R.W."/>
            <person name="Higgins S."/>
            <person name="Loffler F."/>
        </authorList>
    </citation>
    <scope>NUCLEOTIDE SEQUENCE</scope>
</reference>
<dbReference type="SUPFAM" id="SSF103473">
    <property type="entry name" value="MFS general substrate transporter"/>
    <property type="match status" value="1"/>
</dbReference>
<comment type="caution">
    <text evidence="7">The sequence shown here is derived from an EMBL/GenBank/DDBJ whole genome shotgun (WGS) entry which is preliminary data.</text>
</comment>
<feature type="transmembrane region" description="Helical" evidence="5">
    <location>
        <begin position="25"/>
        <end position="45"/>
    </location>
</feature>
<dbReference type="AlphaFoldDB" id="A0A645GD03"/>
<dbReference type="PANTHER" id="PTHR10924">
    <property type="entry name" value="MAJOR FACILITATOR SUPERFAMILY PROTEIN-RELATED"/>
    <property type="match status" value="1"/>
</dbReference>
<dbReference type="Gene3D" id="1.20.1250.20">
    <property type="entry name" value="MFS general substrate transporter like domains"/>
    <property type="match status" value="1"/>
</dbReference>
<proteinExistence type="predicted"/>
<feature type="transmembrane region" description="Helical" evidence="5">
    <location>
        <begin position="144"/>
        <end position="162"/>
    </location>
</feature>
<feature type="transmembrane region" description="Helical" evidence="5">
    <location>
        <begin position="111"/>
        <end position="132"/>
    </location>
</feature>
<evidence type="ECO:0000259" key="6">
    <source>
        <dbReference type="PROSITE" id="PS50850"/>
    </source>
</evidence>
<dbReference type="PROSITE" id="PS50850">
    <property type="entry name" value="MFS"/>
    <property type="match status" value="1"/>
</dbReference>
<gene>
    <name evidence="7" type="ORF">SDC9_172193</name>
</gene>
<dbReference type="InterPro" id="IPR036259">
    <property type="entry name" value="MFS_trans_sf"/>
</dbReference>
<protein>
    <recommendedName>
        <fullName evidence="6">Major facilitator superfamily (MFS) profile domain-containing protein</fullName>
    </recommendedName>
</protein>
<keyword evidence="4 5" id="KW-0472">Membrane</keyword>
<evidence type="ECO:0000256" key="2">
    <source>
        <dbReference type="ARBA" id="ARBA00022692"/>
    </source>
</evidence>
<dbReference type="PANTHER" id="PTHR10924:SF6">
    <property type="entry name" value="SOLUTE CARRIER FAMILY 49 MEMBER A3"/>
    <property type="match status" value="1"/>
</dbReference>
<feature type="transmembrane region" description="Helical" evidence="5">
    <location>
        <begin position="52"/>
        <end position="71"/>
    </location>
</feature>
<keyword evidence="3 5" id="KW-1133">Transmembrane helix</keyword>
<dbReference type="GO" id="GO:0022857">
    <property type="term" value="F:transmembrane transporter activity"/>
    <property type="evidence" value="ECO:0007669"/>
    <property type="project" value="InterPro"/>
</dbReference>
<dbReference type="EMBL" id="VSSQ01073753">
    <property type="protein sequence ID" value="MPN24791.1"/>
    <property type="molecule type" value="Genomic_DNA"/>
</dbReference>
<dbReference type="InterPro" id="IPR049680">
    <property type="entry name" value="FLVCR1-2_SLC49-like"/>
</dbReference>
<sequence length="173" mass="18351">MGIFNTVLTVLESILLPHGITSAEAGIIGAVFVVAGVVGAVLLPLASDKRGVRIPFFVGSIILLIPAYLGFAFVHQFVLLLGIAALAGFTIMGVAPILFQHGSEVAYPIQEGTSLGIILLMGQISGIVFVYLFEQLNDGFASPVVPMLLIVAVTALELPFVLRIKESRLNQQH</sequence>
<feature type="domain" description="Major facilitator superfamily (MFS) profile" evidence="6">
    <location>
        <begin position="1"/>
        <end position="173"/>
    </location>
</feature>
<feature type="transmembrane region" description="Helical" evidence="5">
    <location>
        <begin position="77"/>
        <end position="99"/>
    </location>
</feature>
<keyword evidence="2 5" id="KW-0812">Transmembrane</keyword>
<evidence type="ECO:0000256" key="4">
    <source>
        <dbReference type="ARBA" id="ARBA00023136"/>
    </source>
</evidence>
<comment type="subcellular location">
    <subcellularLocation>
        <location evidence="1">Membrane</location>
        <topology evidence="1">Multi-pass membrane protein</topology>
    </subcellularLocation>
</comment>
<accession>A0A645GD03</accession>
<organism evidence="7">
    <name type="scientific">bioreactor metagenome</name>
    <dbReference type="NCBI Taxonomy" id="1076179"/>
    <lineage>
        <taxon>unclassified sequences</taxon>
        <taxon>metagenomes</taxon>
        <taxon>ecological metagenomes</taxon>
    </lineage>
</organism>
<dbReference type="GO" id="GO:0016020">
    <property type="term" value="C:membrane"/>
    <property type="evidence" value="ECO:0007669"/>
    <property type="project" value="UniProtKB-SubCell"/>
</dbReference>
<evidence type="ECO:0000256" key="1">
    <source>
        <dbReference type="ARBA" id="ARBA00004141"/>
    </source>
</evidence>
<evidence type="ECO:0000313" key="7">
    <source>
        <dbReference type="EMBL" id="MPN24791.1"/>
    </source>
</evidence>